<comment type="caution">
    <text evidence="1">The sequence shown here is derived from an EMBL/GenBank/DDBJ whole genome shotgun (WGS) entry which is preliminary data.</text>
</comment>
<gene>
    <name evidence="1" type="ORF">NEE01_16430</name>
</gene>
<organism evidence="1 2">
    <name type="scientific">Sphingomonas lycopersici</name>
    <dbReference type="NCBI Taxonomy" id="2951807"/>
    <lineage>
        <taxon>Bacteria</taxon>
        <taxon>Pseudomonadati</taxon>
        <taxon>Pseudomonadota</taxon>
        <taxon>Alphaproteobacteria</taxon>
        <taxon>Sphingomonadales</taxon>
        <taxon>Sphingomonadaceae</taxon>
        <taxon>Sphingomonas</taxon>
    </lineage>
</organism>
<dbReference type="RefSeq" id="WP_179511303.1">
    <property type="nucleotide sequence ID" value="NZ_JANFAU010000004.1"/>
</dbReference>
<keyword evidence="2" id="KW-1185">Reference proteome</keyword>
<dbReference type="EMBL" id="JANFAV010000012">
    <property type="protein sequence ID" value="MCW6536366.1"/>
    <property type="molecule type" value="Genomic_DNA"/>
</dbReference>
<dbReference type="Proteomes" id="UP001165565">
    <property type="component" value="Unassembled WGS sequence"/>
</dbReference>
<sequence length="53" mass="5381">MALLAACSAQPTLPDASVDHDQQLSEAAAMLDANSVSAAAVLHNDEDGDEDGQ</sequence>
<evidence type="ECO:0000313" key="1">
    <source>
        <dbReference type="EMBL" id="MCW6536366.1"/>
    </source>
</evidence>
<reference evidence="1" key="1">
    <citation type="submission" date="2022-06" db="EMBL/GenBank/DDBJ databases">
        <title>Sphingomonas sp. nov. isolated from rhizosphere soil of tomato.</title>
        <authorList>
            <person name="Dong H."/>
            <person name="Gao R."/>
        </authorList>
    </citation>
    <scope>NUCLEOTIDE SEQUENCE</scope>
    <source>
        <strain evidence="1">MMSM24</strain>
    </source>
</reference>
<name>A0AA41ZGU4_9SPHN</name>
<accession>A0AA41ZGU4</accession>
<dbReference type="AlphaFoldDB" id="A0AA41ZGU4"/>
<protein>
    <submittedName>
        <fullName evidence="1">Uncharacterized protein</fullName>
    </submittedName>
</protein>
<proteinExistence type="predicted"/>
<evidence type="ECO:0000313" key="2">
    <source>
        <dbReference type="Proteomes" id="UP001165565"/>
    </source>
</evidence>